<organism evidence="1 2">
    <name type="scientific">Flavobacterium columnare</name>
    <dbReference type="NCBI Taxonomy" id="996"/>
    <lineage>
        <taxon>Bacteria</taxon>
        <taxon>Pseudomonadati</taxon>
        <taxon>Bacteroidota</taxon>
        <taxon>Flavobacteriia</taxon>
        <taxon>Flavobacteriales</taxon>
        <taxon>Flavobacteriaceae</taxon>
        <taxon>Flavobacterium</taxon>
    </lineage>
</organism>
<dbReference type="Proteomes" id="UP000304840">
    <property type="component" value="Chromosome"/>
</dbReference>
<proteinExistence type="predicted"/>
<evidence type="ECO:0000313" key="1">
    <source>
        <dbReference type="EMBL" id="AMO19110.1"/>
    </source>
</evidence>
<gene>
    <name evidence="1" type="ORF">UN65_00955</name>
</gene>
<reference evidence="1 2" key="2">
    <citation type="submission" date="2019-05" db="EMBL/GenBank/DDBJ databases">
        <authorList>
            <person name="Ravantti J.J."/>
        </authorList>
    </citation>
    <scope>NUCLEOTIDE SEQUENCE [LARGE SCALE GENOMIC DNA]</scope>
    <source>
        <strain evidence="1 2">B185</strain>
    </source>
</reference>
<dbReference type="AlphaFoldDB" id="A0AAI8CFB2"/>
<protein>
    <submittedName>
        <fullName evidence="1">Uncharacterized protein</fullName>
    </submittedName>
</protein>
<sequence>MRIVIIIVSFLNITICKSQEKENPKYLEKKDSTFYIDKITFKENKDTLFSKITHVLGNINDKVYLYNIDSPENISTNIGNTNIKFDYMQFWIKKNTNNLFFLELEAYSDDKKNQNIINSFDKRFKKIDLTDKKKLKKDIEDINTFMYYKNYLFKSVDIYFYLETITFKKKKEKNRIRLYVYKYPFDSILIELNQINDKIINQ</sequence>
<dbReference type="EMBL" id="CP010992">
    <property type="protein sequence ID" value="AMO19110.1"/>
    <property type="molecule type" value="Genomic_DNA"/>
</dbReference>
<accession>A0AAI8CFB2</accession>
<evidence type="ECO:0000313" key="2">
    <source>
        <dbReference type="Proteomes" id="UP000304840"/>
    </source>
</evidence>
<name>A0AAI8CFB2_9FLAO</name>
<dbReference type="RefSeq" id="WP_077225703.1">
    <property type="nucleotide sequence ID" value="NZ_CP010992.1"/>
</dbReference>
<reference evidence="2" key="1">
    <citation type="submission" date="2016-03" db="EMBL/GenBank/DDBJ databases">
        <title>Flavobacterium columnare strain B185, complete genome.</title>
        <authorList>
            <person name="Sundberg L.-R."/>
            <person name="Papponen P."/>
            <person name="Laanto E."/>
        </authorList>
    </citation>
    <scope>NUCLEOTIDE SEQUENCE [LARGE SCALE GENOMIC DNA]</scope>
    <source>
        <strain evidence="2">B185</strain>
    </source>
</reference>